<evidence type="ECO:0000256" key="1">
    <source>
        <dbReference type="SAM" id="MobiDB-lite"/>
    </source>
</evidence>
<evidence type="ECO:0000259" key="2">
    <source>
        <dbReference type="Pfam" id="PF05118"/>
    </source>
</evidence>
<dbReference type="AlphaFoldDB" id="A0A927EW42"/>
<dbReference type="Pfam" id="PF05118">
    <property type="entry name" value="Asp_Arg_Hydrox"/>
    <property type="match status" value="1"/>
</dbReference>
<dbReference type="SUPFAM" id="SSF51197">
    <property type="entry name" value="Clavaminate synthase-like"/>
    <property type="match status" value="1"/>
</dbReference>
<reference evidence="3" key="1">
    <citation type="submission" date="2020-09" db="EMBL/GenBank/DDBJ databases">
        <title>Secondary metabolite and genome analysis of marine Streptomyces chumphonensis KK1-2T.</title>
        <authorList>
            <person name="Phongsopitanun W."/>
            <person name="Kanchanasin P."/>
            <person name="Pittayakhajonwut P."/>
            <person name="Suwanborirux K."/>
            <person name="Tanasupawat S."/>
        </authorList>
    </citation>
    <scope>NUCLEOTIDE SEQUENCE</scope>
    <source>
        <strain evidence="3">KK1-2</strain>
    </source>
</reference>
<comment type="caution">
    <text evidence="3">The sequence shown here is derived from an EMBL/GenBank/DDBJ whole genome shotgun (WGS) entry which is preliminary data.</text>
</comment>
<sequence>MTQLRSCVGRAQDGSDTGRGPASATRITTFRAKVKTAYPLARGIPAHECSIRSGEHPEGEHVSVSNDPIADLPEAAKLRQTFDPEQLQADVDRLGARTWGTQRSLVDGDGLTPSEQTDWRCLALRAPGGDPDRTDPGGPGLQGFADTPWAAHAPYLTEVLASLPAELRSARLMSLAPGVTVPEHRDTPTGLPYGFVRVHVPIRTNPGAVLTIDGVQHRWQPGTLWYGDFSRPHSVSNTGERARIHLVVDCLVSPELFALFPEAFRRRVPVSEVAFSRPEVPLQAFEPADFRCEVPVPPFALRLDDQAAESAEPDLPARVIDDAGTLVLQITDGPAIALVHVGGGEFRFQGWTEERGVRLDLFGDTPRVDFFTRCGRRRRHVARKAVLAR</sequence>
<organism evidence="3 4">
    <name type="scientific">Streptomyces chumphonensis</name>
    <dbReference type="NCBI Taxonomy" id="1214925"/>
    <lineage>
        <taxon>Bacteria</taxon>
        <taxon>Bacillati</taxon>
        <taxon>Actinomycetota</taxon>
        <taxon>Actinomycetes</taxon>
        <taxon>Kitasatosporales</taxon>
        <taxon>Streptomycetaceae</taxon>
        <taxon>Streptomyces</taxon>
    </lineage>
</organism>
<protein>
    <submittedName>
        <fullName evidence="3">Aspartyl/asparaginyl beta-hydroxylase domain-containing protein</fullName>
    </submittedName>
</protein>
<feature type="region of interest" description="Disordered" evidence="1">
    <location>
        <begin position="1"/>
        <end position="24"/>
    </location>
</feature>
<proteinExistence type="predicted"/>
<name>A0A927EW42_9ACTN</name>
<dbReference type="InterPro" id="IPR007803">
    <property type="entry name" value="Asp/Arg/Pro-Hydrxlase"/>
</dbReference>
<evidence type="ECO:0000313" key="4">
    <source>
        <dbReference type="Proteomes" id="UP000632289"/>
    </source>
</evidence>
<gene>
    <name evidence="3" type="ORF">IF129_02555</name>
</gene>
<dbReference type="InterPro" id="IPR027443">
    <property type="entry name" value="IPNS-like_sf"/>
</dbReference>
<dbReference type="EMBL" id="JACXYU010000001">
    <property type="protein sequence ID" value="MBD3930458.1"/>
    <property type="molecule type" value="Genomic_DNA"/>
</dbReference>
<dbReference type="Gene3D" id="2.60.120.330">
    <property type="entry name" value="B-lactam Antibiotic, Isopenicillin N Synthase, Chain"/>
    <property type="match status" value="1"/>
</dbReference>
<accession>A0A927EW42</accession>
<keyword evidence="4" id="KW-1185">Reference proteome</keyword>
<evidence type="ECO:0000313" key="3">
    <source>
        <dbReference type="EMBL" id="MBD3930458.1"/>
    </source>
</evidence>
<dbReference type="Proteomes" id="UP000632289">
    <property type="component" value="Unassembled WGS sequence"/>
</dbReference>
<feature type="domain" description="Aspartyl/asparaginy/proline hydroxylase" evidence="2">
    <location>
        <begin position="116"/>
        <end position="250"/>
    </location>
</feature>